<dbReference type="InterPro" id="IPR036397">
    <property type="entry name" value="RNaseH_sf"/>
</dbReference>
<dbReference type="OrthoDB" id="2203771at2759"/>
<dbReference type="Proteomes" id="UP000650833">
    <property type="component" value="Unassembled WGS sequence"/>
</dbReference>
<dbReference type="AlphaFoldDB" id="A0A8H7QCN3"/>
<protein>
    <submittedName>
        <fullName evidence="1">Uncharacterized protein</fullName>
    </submittedName>
</protein>
<evidence type="ECO:0000313" key="2">
    <source>
        <dbReference type="Proteomes" id="UP000650833"/>
    </source>
</evidence>
<dbReference type="GO" id="GO:0003676">
    <property type="term" value="F:nucleic acid binding"/>
    <property type="evidence" value="ECO:0007669"/>
    <property type="project" value="InterPro"/>
</dbReference>
<evidence type="ECO:0000313" key="1">
    <source>
        <dbReference type="EMBL" id="KAG2190454.1"/>
    </source>
</evidence>
<reference evidence="1" key="1">
    <citation type="submission" date="2020-12" db="EMBL/GenBank/DDBJ databases">
        <title>Metabolic potential, ecology and presence of endohyphal bacteria is reflected in genomic diversity of Mucoromycotina.</title>
        <authorList>
            <person name="Muszewska A."/>
            <person name="Okrasinska A."/>
            <person name="Steczkiewicz K."/>
            <person name="Drgas O."/>
            <person name="Orlowska M."/>
            <person name="Perlinska-Lenart U."/>
            <person name="Aleksandrzak-Piekarczyk T."/>
            <person name="Szatraj K."/>
            <person name="Zielenkiewicz U."/>
            <person name="Pilsyk S."/>
            <person name="Malc E."/>
            <person name="Mieczkowski P."/>
            <person name="Kruszewska J.S."/>
            <person name="Biernat P."/>
            <person name="Pawlowska J."/>
        </authorList>
    </citation>
    <scope>NUCLEOTIDE SEQUENCE</scope>
    <source>
        <strain evidence="1">CBS 226.32</strain>
    </source>
</reference>
<dbReference type="Gene3D" id="3.30.420.10">
    <property type="entry name" value="Ribonuclease H-like superfamily/Ribonuclease H"/>
    <property type="match status" value="1"/>
</dbReference>
<sequence>MLGTDGNSSVWSDDDNTLLPHQMKSHVQGYGGGVMFWSCITVTGPGYGTTIIDGSINSSVYVDILETSLLDTLDYFDLHIKDVSFQQDRATSHTLDHV</sequence>
<comment type="caution">
    <text evidence="1">The sequence shown here is derived from an EMBL/GenBank/DDBJ whole genome shotgun (WGS) entry which is preliminary data.</text>
</comment>
<dbReference type="EMBL" id="JAEPRC010000966">
    <property type="protein sequence ID" value="KAG2190454.1"/>
    <property type="molecule type" value="Genomic_DNA"/>
</dbReference>
<name>A0A8H7QCN3_9FUNG</name>
<accession>A0A8H7QCN3</accession>
<proteinExistence type="predicted"/>
<keyword evidence="2" id="KW-1185">Reference proteome</keyword>
<organism evidence="1 2">
    <name type="scientific">Mucor plumbeus</name>
    <dbReference type="NCBI Taxonomy" id="97098"/>
    <lineage>
        <taxon>Eukaryota</taxon>
        <taxon>Fungi</taxon>
        <taxon>Fungi incertae sedis</taxon>
        <taxon>Mucoromycota</taxon>
        <taxon>Mucoromycotina</taxon>
        <taxon>Mucoromycetes</taxon>
        <taxon>Mucorales</taxon>
        <taxon>Mucorineae</taxon>
        <taxon>Mucoraceae</taxon>
        <taxon>Mucor</taxon>
    </lineage>
</organism>
<gene>
    <name evidence="1" type="ORF">INT46_009316</name>
</gene>